<reference evidence="4" key="1">
    <citation type="submission" date="2016-10" db="EMBL/GenBank/DDBJ databases">
        <authorList>
            <person name="Varghese N."/>
            <person name="Submissions S."/>
        </authorList>
    </citation>
    <scope>NUCLEOTIDE SEQUENCE [LARGE SCALE GENOMIC DNA]</scope>
    <source>
        <strain evidence="4">CGMCC 1.10118</strain>
    </source>
</reference>
<evidence type="ECO:0000256" key="1">
    <source>
        <dbReference type="SAM" id="MobiDB-lite"/>
    </source>
</evidence>
<dbReference type="STRING" id="660517.SAMN04487946_10479"/>
<dbReference type="AlphaFoldDB" id="A0A1H3FN85"/>
<dbReference type="EMBL" id="FNPB01000004">
    <property type="protein sequence ID" value="SDX92543.1"/>
    <property type="molecule type" value="Genomic_DNA"/>
</dbReference>
<accession>A0A1H3FN85</accession>
<feature type="compositionally biased region" description="Low complexity" evidence="1">
    <location>
        <begin position="313"/>
        <end position="323"/>
    </location>
</feature>
<keyword evidence="2" id="KW-0812">Transmembrane</keyword>
<evidence type="ECO:0000256" key="2">
    <source>
        <dbReference type="SAM" id="Phobius"/>
    </source>
</evidence>
<feature type="compositionally biased region" description="Low complexity" evidence="1">
    <location>
        <begin position="232"/>
        <end position="253"/>
    </location>
</feature>
<protein>
    <submittedName>
        <fullName evidence="3">Uncharacterized protein</fullName>
    </submittedName>
</protein>
<feature type="region of interest" description="Disordered" evidence="1">
    <location>
        <begin position="231"/>
        <end position="348"/>
    </location>
</feature>
<evidence type="ECO:0000313" key="3">
    <source>
        <dbReference type="EMBL" id="SDX92543.1"/>
    </source>
</evidence>
<feature type="compositionally biased region" description="Polar residues" evidence="1">
    <location>
        <begin position="336"/>
        <end position="348"/>
    </location>
</feature>
<sequence>MSRGVPLTVLVALVIVLSVAPGTVTADAETNTTVEATTSIDTPSRTLTILGRDFNVSSLGRVEEGTEVSADVTRPGDDGFRVHLYDYDGNPITTIEGNSNGTYTLGGTDTLDPGTYLLALSIDGSFERVQPVVVSGYQFAVDAPAEASPDDPVSIDIELTGDASLPNYVEVVVMNDSMHRYTAAHIVDTRQYSVIVDDLEPGEYRLYVSANNDSQVAGVSSVQAMTIGAGETATSTAPPPATTSTGDAGSSTTRQSVAVGTPSSTTRPGSPPTITTPAAATSIPSPTPTGDAVSGTKTGDASTSMATRADRQTPGSPDAPDTADAADLDDGSATAVTNGSVDSPTRTAAATPGFTVVTAVVGFALLFVARLRA</sequence>
<keyword evidence="2" id="KW-0472">Membrane</keyword>
<gene>
    <name evidence="3" type="ORF">SAMN04487946_10479</name>
</gene>
<evidence type="ECO:0000313" key="4">
    <source>
        <dbReference type="Proteomes" id="UP000199170"/>
    </source>
</evidence>
<dbReference type="OrthoDB" id="206466at2157"/>
<dbReference type="RefSeq" id="WP_089766661.1">
    <property type="nucleotide sequence ID" value="NZ_FNPB01000004.1"/>
</dbReference>
<organism evidence="3 4">
    <name type="scientific">Halobellus clavatus</name>
    <dbReference type="NCBI Taxonomy" id="660517"/>
    <lineage>
        <taxon>Archaea</taxon>
        <taxon>Methanobacteriati</taxon>
        <taxon>Methanobacteriota</taxon>
        <taxon>Stenosarchaea group</taxon>
        <taxon>Halobacteria</taxon>
        <taxon>Halobacteriales</taxon>
        <taxon>Haloferacaceae</taxon>
        <taxon>Halobellus</taxon>
    </lineage>
</organism>
<proteinExistence type="predicted"/>
<keyword evidence="4" id="KW-1185">Reference proteome</keyword>
<feature type="compositionally biased region" description="Low complexity" evidence="1">
    <location>
        <begin position="261"/>
        <end position="284"/>
    </location>
</feature>
<dbReference type="Proteomes" id="UP000199170">
    <property type="component" value="Unassembled WGS sequence"/>
</dbReference>
<keyword evidence="2" id="KW-1133">Transmembrane helix</keyword>
<name>A0A1H3FN85_9EURY</name>
<feature type="compositionally biased region" description="Polar residues" evidence="1">
    <location>
        <begin position="295"/>
        <end position="306"/>
    </location>
</feature>
<feature type="transmembrane region" description="Helical" evidence="2">
    <location>
        <begin position="349"/>
        <end position="369"/>
    </location>
</feature>